<feature type="transmembrane region" description="Helical" evidence="6">
    <location>
        <begin position="137"/>
        <end position="157"/>
    </location>
</feature>
<keyword evidence="9" id="KW-1185">Reference proteome</keyword>
<dbReference type="EMBL" id="KE145367">
    <property type="protein sequence ID" value="EPE29607.1"/>
    <property type="molecule type" value="Genomic_DNA"/>
</dbReference>
<dbReference type="OrthoDB" id="26203at2759"/>
<evidence type="ECO:0000256" key="4">
    <source>
        <dbReference type="ARBA" id="ARBA00023136"/>
    </source>
</evidence>
<gene>
    <name evidence="8" type="ORF">GLAREA_00767</name>
</gene>
<organism evidence="8 9">
    <name type="scientific">Glarea lozoyensis (strain ATCC 20868 / MF5171)</name>
    <dbReference type="NCBI Taxonomy" id="1116229"/>
    <lineage>
        <taxon>Eukaryota</taxon>
        <taxon>Fungi</taxon>
        <taxon>Dikarya</taxon>
        <taxon>Ascomycota</taxon>
        <taxon>Pezizomycotina</taxon>
        <taxon>Leotiomycetes</taxon>
        <taxon>Helotiales</taxon>
        <taxon>Helotiaceae</taxon>
        <taxon>Glarea</taxon>
    </lineage>
</organism>
<evidence type="ECO:0000256" key="2">
    <source>
        <dbReference type="ARBA" id="ARBA00022692"/>
    </source>
</evidence>
<evidence type="ECO:0000256" key="5">
    <source>
        <dbReference type="SAM" id="MobiDB-lite"/>
    </source>
</evidence>
<feature type="transmembrane region" description="Helical" evidence="6">
    <location>
        <begin position="218"/>
        <end position="243"/>
    </location>
</feature>
<feature type="compositionally biased region" description="Basic and acidic residues" evidence="5">
    <location>
        <begin position="449"/>
        <end position="463"/>
    </location>
</feature>
<feature type="transmembrane region" description="Helical" evidence="6">
    <location>
        <begin position="290"/>
        <end position="313"/>
    </location>
</feature>
<dbReference type="Gene3D" id="1.20.1070.10">
    <property type="entry name" value="Rhodopsin 7-helix transmembrane proteins"/>
    <property type="match status" value="1"/>
</dbReference>
<feature type="transmembrane region" description="Helical" evidence="6">
    <location>
        <begin position="95"/>
        <end position="117"/>
    </location>
</feature>
<dbReference type="STRING" id="1116229.S3CT56"/>
<comment type="subcellular location">
    <subcellularLocation>
        <location evidence="1">Membrane</location>
        <topology evidence="1">Multi-pass membrane protein</topology>
    </subcellularLocation>
</comment>
<dbReference type="PROSITE" id="PS50261">
    <property type="entry name" value="G_PROTEIN_RECEP_F2_4"/>
    <property type="match status" value="1"/>
</dbReference>
<dbReference type="OMA" id="LGPKFMW"/>
<keyword evidence="3 6" id="KW-1133">Transmembrane helix</keyword>
<feature type="transmembrane region" description="Helical" evidence="6">
    <location>
        <begin position="67"/>
        <end position="88"/>
    </location>
</feature>
<dbReference type="PANTHER" id="PTHR42058:SF1">
    <property type="entry name" value="G-PROTEIN COUPLED RECEPTORS FAMILY 2 PROFILE 2 DOMAIN-CONTAINING PROTEIN"/>
    <property type="match status" value="1"/>
</dbReference>
<evidence type="ECO:0000256" key="1">
    <source>
        <dbReference type="ARBA" id="ARBA00004141"/>
    </source>
</evidence>
<dbReference type="eggNOG" id="ENOG502RY0W">
    <property type="taxonomic scope" value="Eukaryota"/>
</dbReference>
<dbReference type="GeneID" id="19459825"/>
<dbReference type="GO" id="GO:0007166">
    <property type="term" value="P:cell surface receptor signaling pathway"/>
    <property type="evidence" value="ECO:0007669"/>
    <property type="project" value="InterPro"/>
</dbReference>
<dbReference type="AlphaFoldDB" id="S3CT56"/>
<feature type="transmembrane region" description="Helical" evidence="6">
    <location>
        <begin position="356"/>
        <end position="376"/>
    </location>
</feature>
<accession>S3CT56</accession>
<evidence type="ECO:0000313" key="8">
    <source>
        <dbReference type="EMBL" id="EPE29607.1"/>
    </source>
</evidence>
<feature type="region of interest" description="Disordered" evidence="5">
    <location>
        <begin position="413"/>
        <end position="485"/>
    </location>
</feature>
<dbReference type="Proteomes" id="UP000016922">
    <property type="component" value="Unassembled WGS sequence"/>
</dbReference>
<reference evidence="8 9" key="1">
    <citation type="journal article" date="2013" name="BMC Genomics">
        <title>Genomics-driven discovery of the pneumocandin biosynthetic gene cluster in the fungus Glarea lozoyensis.</title>
        <authorList>
            <person name="Chen L."/>
            <person name="Yue Q."/>
            <person name="Zhang X."/>
            <person name="Xiang M."/>
            <person name="Wang C."/>
            <person name="Li S."/>
            <person name="Che Y."/>
            <person name="Ortiz-Lopez F.J."/>
            <person name="Bills G.F."/>
            <person name="Liu X."/>
            <person name="An Z."/>
        </authorList>
    </citation>
    <scope>NUCLEOTIDE SEQUENCE [LARGE SCALE GENOMIC DNA]</scope>
    <source>
        <strain evidence="9">ATCC 20868 / MF5171</strain>
    </source>
</reference>
<dbReference type="InterPro" id="IPR053247">
    <property type="entry name" value="GPCR_GPR1/git3-like"/>
</dbReference>
<dbReference type="KEGG" id="glz:GLAREA_00767"/>
<evidence type="ECO:0000256" key="3">
    <source>
        <dbReference type="ARBA" id="ARBA00022989"/>
    </source>
</evidence>
<protein>
    <recommendedName>
        <fullName evidence="7">G-protein coupled receptors family 2 profile 2 domain-containing protein</fullName>
    </recommendedName>
</protein>
<dbReference type="InterPro" id="IPR017981">
    <property type="entry name" value="GPCR_2-like_7TM"/>
</dbReference>
<dbReference type="GO" id="GO:0016020">
    <property type="term" value="C:membrane"/>
    <property type="evidence" value="ECO:0007669"/>
    <property type="project" value="UniProtKB-SubCell"/>
</dbReference>
<dbReference type="HOGENOM" id="CLU_026939_1_0_1"/>
<evidence type="ECO:0000259" key="7">
    <source>
        <dbReference type="PROSITE" id="PS50261"/>
    </source>
</evidence>
<keyword evidence="4 6" id="KW-0472">Membrane</keyword>
<evidence type="ECO:0000256" key="6">
    <source>
        <dbReference type="SAM" id="Phobius"/>
    </source>
</evidence>
<name>S3CT56_GLAL2</name>
<dbReference type="Pfam" id="PF00002">
    <property type="entry name" value="7tm_2"/>
    <property type="match status" value="1"/>
</dbReference>
<feature type="domain" description="G-protein coupled receptors family 2 profile 2" evidence="7">
    <location>
        <begin position="58"/>
        <end position="222"/>
    </location>
</feature>
<keyword evidence="2 6" id="KW-0812">Transmembrane</keyword>
<dbReference type="PANTHER" id="PTHR42058">
    <property type="entry name" value="G_PROTEIN_RECEP_F2_4 DOMAIN-CONTAINING PROTEIN"/>
    <property type="match status" value="1"/>
</dbReference>
<dbReference type="GO" id="GO:0004930">
    <property type="term" value="F:G protein-coupled receptor activity"/>
    <property type="evidence" value="ECO:0007669"/>
    <property type="project" value="InterPro"/>
</dbReference>
<sequence>MAANGTAVGQGACPGPFLQEDLFSTSGGFVNGRFCSDLLGPSCCLPCPQTEWLYPDNFQTITLAANWINVLSLVCIAFLLLSFAVLPVGKTHRHYLSVCLAIGVTFMSLGFIIPLGAKPKQCYDAITPNDMGSNTSCALSGAFLIAGGWAAVIWVFLRAIALHLQICWQIVIGKTFMWGALATGWGVPAIGVTLALVFSGVSFRFGDTCHINHKNSLAVLWIPLLVFAGITVITQFATFGYCIKVYLASLVDDSTTTENSGLPSYTSSVRGTISPKQAYRRVKRVMELQWRGIVVVLLIVTDVIFFAIIFVFMDDIATNMVKNPTKSTAWLGCLIQTNGNKNKCLSLAQHIVVNQATVMAVLLLLSVNGVWVLCLLGRFSMFTGWYELIRHRVKPNTEFVSADAHAYKDPSSYEMLGRERDNGNGDSKTPEPFMATSNVVTPLSPVAKSGRETPDYFGREARYKSPSRSFSSPKPPPGHVSPNIQWEPQLSTQRAGTGINEWDGANTHAQSTYYTGMDPLAMNKI</sequence>
<feature type="transmembrane region" description="Helical" evidence="6">
    <location>
        <begin position="178"/>
        <end position="198"/>
    </location>
</feature>
<proteinExistence type="predicted"/>
<dbReference type="RefSeq" id="XP_008083716.1">
    <property type="nucleotide sequence ID" value="XM_008085525.1"/>
</dbReference>
<dbReference type="InterPro" id="IPR000832">
    <property type="entry name" value="GPCR_2_secretin-like"/>
</dbReference>
<evidence type="ECO:0000313" key="9">
    <source>
        <dbReference type="Proteomes" id="UP000016922"/>
    </source>
</evidence>